<name>A0A6P1LH39_MALIO</name>
<dbReference type="Proteomes" id="UP000464283">
    <property type="component" value="Chromosome"/>
</dbReference>
<gene>
    <name evidence="1" type="ORF">EER00_03540</name>
</gene>
<sequence>MKKRKLLIAPLLLSLSAVSAGAIISATSTNQNHLNTSINNINTRGFETEGGGAETSTTFSYQTDEEVKKLDWYGKYNVEEFLQLPNANDLIKQLVKPSTTTNFTVQVNEEITEEMKTTPYLEFSVTWNKNNGNGSYSQEQVKPNGSKETGTNNTKWDTKKFTGLFKSTKYQVVWNDNETIKKYILSENRKVSEIQPSDVKKYLISPSSNLPSDFETMIKINQNNSSNGNGNNSQYGVLEVSFQNGNNSGWVGDKLPEARKFRGFIGSDNQRHQVEIKSVVNNITGITATNPANGQADPFGTVFQGLTDRNISSLTPSQFVSVVGDSQTNGNEALIKMLTEGKFLSNNNGSNGGTLKFIDIQYMNKSYTDHDFETTTGIKGSPNTKDTKNDDKIEVIGVRTIPNDTDGSLQIVYTIKTFDVYTSSYVTTEFTQSFAANTFKTASTHSENLSFEWKDSNSIPNNLGATFDIVNEFRAKSDNDETFRKSFTNMFFNGSDDVYNKNRSATIDYRTSHSSTDDNGNWISSNQDTSITVTVTFDDWGGAVYKDEKGEYKKGFKSTSTFYIGIYQYDTQYQKPNWVDNSQLFNSNAAYRKMTPSQVTYSISQSENGNSPFYGQYSPQVGTTPTTIMIPNDSEGIITVKLVLTVQKENTRATAENLIFSQTYTGFKQDNSDNNFQEFGWIPASDVDPQLLAIPIYLVKKSDVIDLYLNKIPLFASLNISEDDVEIDSYVDPNTNVGVLRVSVHISSFNQAASNQSNVGTTVQNTISGFSTVTSSNLANINPPVDNTALISVSCAVLVSVMMSTVLLALISRRAKIRSFKVKKDKTLNLNKKQGKSSLDAFADELENKAK</sequence>
<proteinExistence type="predicted"/>
<accession>A0A6P1LH39</accession>
<dbReference type="AlphaFoldDB" id="A0A6P1LH39"/>
<protein>
    <submittedName>
        <fullName evidence="1">Uncharacterized protein</fullName>
    </submittedName>
</protein>
<evidence type="ECO:0000313" key="1">
    <source>
        <dbReference type="EMBL" id="QHG89940.1"/>
    </source>
</evidence>
<reference evidence="2" key="1">
    <citation type="submission" date="2018-11" db="EMBL/GenBank/DDBJ databases">
        <title>The first complete genome sequence of Mycoplasma iowae strain 695.</title>
        <authorList>
            <person name="Ghanem M."/>
            <person name="El-Gazzar M."/>
        </authorList>
    </citation>
    <scope>NUCLEOTIDE SEQUENCE [LARGE SCALE GENOMIC DNA]</scope>
    <source>
        <strain evidence="2">695</strain>
    </source>
</reference>
<dbReference type="OrthoDB" id="403866at2"/>
<dbReference type="EMBL" id="CP033512">
    <property type="protein sequence ID" value="QHG89940.1"/>
    <property type="molecule type" value="Genomic_DNA"/>
</dbReference>
<dbReference type="RefSeq" id="WP_004024793.1">
    <property type="nucleotide sequence ID" value="NZ_AGFP01000012.1"/>
</dbReference>
<organism evidence="1 2">
    <name type="scientific">Malacoplasma iowae 695</name>
    <dbReference type="NCBI Taxonomy" id="1048830"/>
    <lineage>
        <taxon>Bacteria</taxon>
        <taxon>Bacillati</taxon>
        <taxon>Mycoplasmatota</taxon>
        <taxon>Mycoplasmoidales</taxon>
        <taxon>Mycoplasmoidaceae</taxon>
        <taxon>Malacoplasma</taxon>
    </lineage>
</organism>
<evidence type="ECO:0000313" key="2">
    <source>
        <dbReference type="Proteomes" id="UP000464283"/>
    </source>
</evidence>
<dbReference type="GeneID" id="96866250"/>
<dbReference type="KEGG" id="miw:EER00_03540"/>